<proteinExistence type="predicted"/>
<name>A0ACC1XI00_MELAZ</name>
<accession>A0ACC1XI00</accession>
<evidence type="ECO:0000313" key="1">
    <source>
        <dbReference type="EMBL" id="KAJ4710761.1"/>
    </source>
</evidence>
<dbReference type="EMBL" id="CM051402">
    <property type="protein sequence ID" value="KAJ4710761.1"/>
    <property type="molecule type" value="Genomic_DNA"/>
</dbReference>
<reference evidence="1 2" key="1">
    <citation type="journal article" date="2023" name="Science">
        <title>Complex scaffold remodeling in plant triterpene biosynthesis.</title>
        <authorList>
            <person name="De La Pena R."/>
            <person name="Hodgson H."/>
            <person name="Liu J.C."/>
            <person name="Stephenson M.J."/>
            <person name="Martin A.C."/>
            <person name="Owen C."/>
            <person name="Harkess A."/>
            <person name="Leebens-Mack J."/>
            <person name="Jimenez L.E."/>
            <person name="Osbourn A."/>
            <person name="Sattely E.S."/>
        </authorList>
    </citation>
    <scope>NUCLEOTIDE SEQUENCE [LARGE SCALE GENOMIC DNA]</scope>
    <source>
        <strain evidence="2">cv. JPN11</strain>
        <tissue evidence="1">Leaf</tissue>
    </source>
</reference>
<evidence type="ECO:0000313" key="2">
    <source>
        <dbReference type="Proteomes" id="UP001164539"/>
    </source>
</evidence>
<comment type="caution">
    <text evidence="1">The sequence shown here is derived from an EMBL/GenBank/DDBJ whole genome shotgun (WGS) entry which is preliminary data.</text>
</comment>
<sequence>MCGISLIICGIRIDFSSSILLDVISPPSKSHQQLEFSVDDLKATLRRRGPDSVGCKKVFLNSKTSASVEDREILSVVEDCGSSVNGGAELLFIGATLQLRGVNPIIQPLLDSSRNILVYNGEIFGGIHVESDSNDAEVLMQTLAQCCVCDSYKNAIICCCERNGQTSVVDVLSTIKGPWALIYWQDSSKTLWFGRDAFGRRSLLVHWPTVEDARFLLSSVSPPSSVEQNLDPEADNGISKLNIWEELPCGIYSLSIDVSKLDGSFVGKVKKHEWTSPTLKELIKWERNLVEPKPEFVSHHEIHSGQHNTHSTCTDIISESGPIPASVSASASVQKVLNALRKSVMQRTSLHTIFQAVTCGKRQEELAPVAVLFSGGLDSMILAALLNDCLDPSYEIDLLNVSFDGQFAPDRISAKAGVKELERIAPFRRWKLVEIDADLSNLTSETKHVMSLINPANTYMDLNIGIALWLAAGGDGWMYEGVTGNNDVDQQRVNYISKSRIILVGSGADEQCAGYGRHRTKYRHGSWHALHEEMKLDMQRIWKRNLGRDDRCLADNGKEARFPFLDEDVIRTLLDIPLWEITNLDQPSGIGDKKILREVAKALGLHEAAVLPKRAIQFGSRIARESNRKNFGSNRAANQASAGSVVIHKQNFS</sequence>
<keyword evidence="2" id="KW-1185">Reference proteome</keyword>
<gene>
    <name evidence="1" type="ORF">OWV82_016900</name>
</gene>
<dbReference type="Proteomes" id="UP001164539">
    <property type="component" value="Chromosome 9"/>
</dbReference>
<protein>
    <submittedName>
        <fullName evidence="1">Asparagine synthetase domain-containing protein 1</fullName>
    </submittedName>
</protein>
<organism evidence="1 2">
    <name type="scientific">Melia azedarach</name>
    <name type="common">Chinaberry tree</name>
    <dbReference type="NCBI Taxonomy" id="155640"/>
    <lineage>
        <taxon>Eukaryota</taxon>
        <taxon>Viridiplantae</taxon>
        <taxon>Streptophyta</taxon>
        <taxon>Embryophyta</taxon>
        <taxon>Tracheophyta</taxon>
        <taxon>Spermatophyta</taxon>
        <taxon>Magnoliopsida</taxon>
        <taxon>eudicotyledons</taxon>
        <taxon>Gunneridae</taxon>
        <taxon>Pentapetalae</taxon>
        <taxon>rosids</taxon>
        <taxon>malvids</taxon>
        <taxon>Sapindales</taxon>
        <taxon>Meliaceae</taxon>
        <taxon>Melia</taxon>
    </lineage>
</organism>